<dbReference type="EMBL" id="JBGBPQ010000004">
    <property type="protein sequence ID" value="KAL1526021.1"/>
    <property type="molecule type" value="Genomic_DNA"/>
</dbReference>
<comment type="caution">
    <text evidence="1">The sequence shown here is derived from an EMBL/GenBank/DDBJ whole genome shotgun (WGS) entry which is preliminary data.</text>
</comment>
<protein>
    <recommendedName>
        <fullName evidence="3">FACT complex subunit</fullName>
    </recommendedName>
</protein>
<evidence type="ECO:0000313" key="1">
    <source>
        <dbReference type="EMBL" id="KAL1526021.1"/>
    </source>
</evidence>
<reference evidence="1 2" key="1">
    <citation type="journal article" date="2024" name="Science">
        <title>Giant polyketide synthase enzymes in the biosynthesis of giant marine polyether toxins.</title>
        <authorList>
            <person name="Fallon T.R."/>
            <person name="Shende V.V."/>
            <person name="Wierzbicki I.H."/>
            <person name="Pendleton A.L."/>
            <person name="Watervoot N.F."/>
            <person name="Auber R.P."/>
            <person name="Gonzalez D.J."/>
            <person name="Wisecaver J.H."/>
            <person name="Moore B.S."/>
        </authorList>
    </citation>
    <scope>NUCLEOTIDE SEQUENCE [LARGE SCALE GENOMIC DNA]</scope>
    <source>
        <strain evidence="1 2">12B1</strain>
    </source>
</reference>
<keyword evidence="2" id="KW-1185">Reference proteome</keyword>
<gene>
    <name evidence="1" type="ORF">AB1Y20_020842</name>
</gene>
<evidence type="ECO:0008006" key="3">
    <source>
        <dbReference type="Google" id="ProtNLM"/>
    </source>
</evidence>
<dbReference type="Proteomes" id="UP001515480">
    <property type="component" value="Unassembled WGS sequence"/>
</dbReference>
<dbReference type="AlphaFoldDB" id="A0AB34JZ96"/>
<organism evidence="1 2">
    <name type="scientific">Prymnesium parvum</name>
    <name type="common">Toxic golden alga</name>
    <dbReference type="NCBI Taxonomy" id="97485"/>
    <lineage>
        <taxon>Eukaryota</taxon>
        <taxon>Haptista</taxon>
        <taxon>Haptophyta</taxon>
        <taxon>Prymnesiophyceae</taxon>
        <taxon>Prymnesiales</taxon>
        <taxon>Prymnesiaceae</taxon>
        <taxon>Prymnesium</taxon>
    </lineage>
</organism>
<sequence>MLNPGSEKKRITWGRERDVALLTQIISTGIRAFVTSKANTKAMREEEKFNQGDAWTNAEDGILTMLWKHEAFQVFSSTSKYTLVYTV</sequence>
<accession>A0AB34JZ96</accession>
<evidence type="ECO:0000313" key="2">
    <source>
        <dbReference type="Proteomes" id="UP001515480"/>
    </source>
</evidence>
<proteinExistence type="predicted"/>
<name>A0AB34JZ96_PRYPA</name>